<reference evidence="1" key="1">
    <citation type="submission" date="2020-05" db="EMBL/GenBank/DDBJ databases">
        <title>Phylogenomic resolution of chytrid fungi.</title>
        <authorList>
            <person name="Stajich J.E."/>
            <person name="Amses K."/>
            <person name="Simmons R."/>
            <person name="Seto K."/>
            <person name="Myers J."/>
            <person name="Bonds A."/>
            <person name="Quandt C.A."/>
            <person name="Barry K."/>
            <person name="Liu P."/>
            <person name="Grigoriev I."/>
            <person name="Longcore J.E."/>
            <person name="James T.Y."/>
        </authorList>
    </citation>
    <scope>NUCLEOTIDE SEQUENCE</scope>
    <source>
        <strain evidence="1">JEL0476</strain>
    </source>
</reference>
<evidence type="ECO:0000313" key="2">
    <source>
        <dbReference type="Proteomes" id="UP001211065"/>
    </source>
</evidence>
<proteinExistence type="predicted"/>
<evidence type="ECO:0000313" key="1">
    <source>
        <dbReference type="EMBL" id="KAJ3222092.1"/>
    </source>
</evidence>
<accession>A0AAD5XZ58</accession>
<sequence>MQLYQNDDKNLLSYSTPKKLKFKTANLQIQNLRSLLRKALLYNGEMREESVELQLKIFKILTSFTNENSTFFGGKSFNLTADNLILFGSEILLRDFLVSKEGNCEEDQMDFCDEDEHGARTNMMLQFFKNVLECESVKLSEKTIIDIALWRIYFNELDDAFELLEKEASLPPYSESSVLLGYLGLVSFLIFLKEVENNFKSFEEFSWKKVDFNDYQHFESYEKSLTYLENSINIKFNDQFILLYSSISILTNRTEKVGEILTEYQESEGKLDPNALRYSLWFSLRLNNGLKELRILVENKNLKNFGFIEEKFKNGKNFPYWLKFAKNLLSMDPIADDCFLLCVLYFECIDESVTVLEYLLERIDHPYFQNNEEKNKYINVNTEIDLSEEGLAAYLNLKLTENFIWEKICFHLKKIRTSNKCRSDIFLWENRGRWWKKMHFQTISEPIVKITSEYEELIVLKAIAATFIYTPESYLKLKFFSSKFENSTDFTIKKKMKFAFIKDCLNRNETAIIKYFGYNEINENTTIANEQVLNCYSFDFNENSLAKIKLYLALDFKYEFGWDIFLGLV</sequence>
<dbReference type="Proteomes" id="UP001211065">
    <property type="component" value="Unassembled WGS sequence"/>
</dbReference>
<comment type="caution">
    <text evidence="1">The sequence shown here is derived from an EMBL/GenBank/DDBJ whole genome shotgun (WGS) entry which is preliminary data.</text>
</comment>
<organism evidence="1 2">
    <name type="scientific">Clydaea vesicula</name>
    <dbReference type="NCBI Taxonomy" id="447962"/>
    <lineage>
        <taxon>Eukaryota</taxon>
        <taxon>Fungi</taxon>
        <taxon>Fungi incertae sedis</taxon>
        <taxon>Chytridiomycota</taxon>
        <taxon>Chytridiomycota incertae sedis</taxon>
        <taxon>Chytridiomycetes</taxon>
        <taxon>Lobulomycetales</taxon>
        <taxon>Lobulomycetaceae</taxon>
        <taxon>Clydaea</taxon>
    </lineage>
</organism>
<gene>
    <name evidence="1" type="ORF">HK099_002707</name>
</gene>
<protein>
    <submittedName>
        <fullName evidence="1">Uncharacterized protein</fullName>
    </submittedName>
</protein>
<dbReference type="AlphaFoldDB" id="A0AAD5XZ58"/>
<keyword evidence="2" id="KW-1185">Reference proteome</keyword>
<dbReference type="EMBL" id="JADGJW010000192">
    <property type="protein sequence ID" value="KAJ3222092.1"/>
    <property type="molecule type" value="Genomic_DNA"/>
</dbReference>
<name>A0AAD5XZ58_9FUNG</name>